<feature type="repeat" description="WD" evidence="6">
    <location>
        <begin position="539"/>
        <end position="568"/>
    </location>
</feature>
<dbReference type="STRING" id="578459.A0A194S2R7"/>
<evidence type="ECO:0000313" key="9">
    <source>
        <dbReference type="Proteomes" id="UP000053890"/>
    </source>
</evidence>
<evidence type="ECO:0000313" key="8">
    <source>
        <dbReference type="EMBL" id="KPV74800.1"/>
    </source>
</evidence>
<keyword evidence="9" id="KW-1185">Reference proteome</keyword>
<dbReference type="SUPFAM" id="SSF50978">
    <property type="entry name" value="WD40 repeat-like"/>
    <property type="match status" value="1"/>
</dbReference>
<evidence type="ECO:0000256" key="5">
    <source>
        <dbReference type="ARBA" id="ARBA00038344"/>
    </source>
</evidence>
<sequence>MAPAPKSTPPRFATDLTNLARQSASSSSSAKRPSTYRQTSLADSRFFRSTPPAPVAPPTSSPSPSAAADAPSVFGSDAPPLSDASNTSPVRVEDGACAHDGLDDESVDGGDDGDDGDEREARTKRRRVASHDSVPSRRGAQAWAELGTAQLVGTYGTGDSEGRARIEPTFVAPGQQFGAFEAMRRRELGFRAGTAHLSMRPWLQTIVSSNEADVARLPSIHQRRHFAPPFALAFSYGAKQGGRKIVAVGDEEGTVSFLDGDEDQWAAGPSRHSFDAHRNAIFDLSWSYDDALIATASGDQTVHLWDTETQACIGVLAGHTGTVKNITWDPHNPYMLSTASRDGTIRVWDTRVKGYADVDIEGASAVGAVNHIKNAHGVRGKTAKGQRSATRSVTSVAYMYHQENLLASAGSADGSIKVWDLRRSHSRRINPATFETNDDALLSTMSARPHGISHMTLAPDGRKLYALSTDSHVYAYSATNLTHAAPLATFHSPQARYSTFYIRCAVSPDSRYLATGSSSGDVFMWDTEGQGTAGEAVRVKGHTREVSGLDWGHESLATCSDDNLVRFWRSDPALSRARRAAASADWQDDHEGWRLGDRWSGEVVDAA</sequence>
<keyword evidence="2 6" id="KW-0853">WD repeat</keyword>
<protein>
    <submittedName>
        <fullName evidence="8">Uncharacterized protein</fullName>
    </submittedName>
</protein>
<dbReference type="InterPro" id="IPR051865">
    <property type="entry name" value="WD-repeat_CDT2_adapter"/>
</dbReference>
<keyword evidence="4" id="KW-0833">Ubl conjugation pathway</keyword>
<dbReference type="InterPro" id="IPR036322">
    <property type="entry name" value="WD40_repeat_dom_sf"/>
</dbReference>
<evidence type="ECO:0000256" key="3">
    <source>
        <dbReference type="ARBA" id="ARBA00022737"/>
    </source>
</evidence>
<dbReference type="PRINTS" id="PR00320">
    <property type="entry name" value="GPROTEINBRPT"/>
</dbReference>
<dbReference type="AlphaFoldDB" id="A0A194S2R7"/>
<dbReference type="InterPro" id="IPR019775">
    <property type="entry name" value="WD40_repeat_CS"/>
</dbReference>
<evidence type="ECO:0000256" key="7">
    <source>
        <dbReference type="SAM" id="MobiDB-lite"/>
    </source>
</evidence>
<keyword evidence="3" id="KW-0677">Repeat</keyword>
<organism evidence="8 9">
    <name type="scientific">Rhodotorula graminis (strain WP1)</name>
    <dbReference type="NCBI Taxonomy" id="578459"/>
    <lineage>
        <taxon>Eukaryota</taxon>
        <taxon>Fungi</taxon>
        <taxon>Dikarya</taxon>
        <taxon>Basidiomycota</taxon>
        <taxon>Pucciniomycotina</taxon>
        <taxon>Microbotryomycetes</taxon>
        <taxon>Sporidiobolales</taxon>
        <taxon>Sporidiobolaceae</taxon>
        <taxon>Rhodotorula</taxon>
    </lineage>
</organism>
<dbReference type="PANTHER" id="PTHR22852:SF0">
    <property type="entry name" value="DENTICLELESS PROTEIN HOMOLOG"/>
    <property type="match status" value="1"/>
</dbReference>
<feature type="repeat" description="WD" evidence="6">
    <location>
        <begin position="409"/>
        <end position="429"/>
    </location>
</feature>
<evidence type="ECO:0000256" key="6">
    <source>
        <dbReference type="PROSITE-ProRule" id="PRU00221"/>
    </source>
</evidence>
<evidence type="ECO:0000256" key="1">
    <source>
        <dbReference type="ARBA" id="ARBA00004906"/>
    </source>
</evidence>
<dbReference type="CDD" id="cd00200">
    <property type="entry name" value="WD40"/>
    <property type="match status" value="1"/>
</dbReference>
<dbReference type="Gene3D" id="2.130.10.10">
    <property type="entry name" value="YVTN repeat-like/Quinoprotein amine dehydrogenase"/>
    <property type="match status" value="2"/>
</dbReference>
<dbReference type="GeneID" id="28977433"/>
<dbReference type="GO" id="GO:0005634">
    <property type="term" value="C:nucleus"/>
    <property type="evidence" value="ECO:0007669"/>
    <property type="project" value="TreeGrafter"/>
</dbReference>
<dbReference type="GO" id="GO:0043161">
    <property type="term" value="P:proteasome-mediated ubiquitin-dependent protein catabolic process"/>
    <property type="evidence" value="ECO:0007669"/>
    <property type="project" value="TreeGrafter"/>
</dbReference>
<comment type="pathway">
    <text evidence="1">Protein modification; protein ubiquitination.</text>
</comment>
<proteinExistence type="inferred from homology"/>
<dbReference type="PROSITE" id="PS00678">
    <property type="entry name" value="WD_REPEATS_1"/>
    <property type="match status" value="3"/>
</dbReference>
<feature type="compositionally biased region" description="Low complexity" evidence="7">
    <location>
        <begin position="62"/>
        <end position="73"/>
    </location>
</feature>
<evidence type="ECO:0000256" key="2">
    <source>
        <dbReference type="ARBA" id="ARBA00022574"/>
    </source>
</evidence>
<reference evidence="8 9" key="1">
    <citation type="journal article" date="2015" name="Front. Microbiol.">
        <title>Genome sequence of the plant growth promoting endophytic yeast Rhodotorula graminis WP1.</title>
        <authorList>
            <person name="Firrincieli A."/>
            <person name="Otillar R."/>
            <person name="Salamov A."/>
            <person name="Schmutz J."/>
            <person name="Khan Z."/>
            <person name="Redman R.S."/>
            <person name="Fleck N.D."/>
            <person name="Lindquist E."/>
            <person name="Grigoriev I.V."/>
            <person name="Doty S.L."/>
        </authorList>
    </citation>
    <scope>NUCLEOTIDE SEQUENCE [LARGE SCALE GENOMIC DNA]</scope>
    <source>
        <strain evidence="8 9">WP1</strain>
    </source>
</reference>
<accession>A0A194S2R7</accession>
<feature type="repeat" description="WD" evidence="6">
    <location>
        <begin position="316"/>
        <end position="351"/>
    </location>
</feature>
<feature type="region of interest" description="Disordered" evidence="7">
    <location>
        <begin position="1"/>
        <end position="142"/>
    </location>
</feature>
<evidence type="ECO:0000256" key="4">
    <source>
        <dbReference type="ARBA" id="ARBA00022786"/>
    </source>
</evidence>
<feature type="compositionally biased region" description="Basic and acidic residues" evidence="7">
    <location>
        <begin position="91"/>
        <end position="101"/>
    </location>
</feature>
<dbReference type="EMBL" id="KQ474079">
    <property type="protein sequence ID" value="KPV74800.1"/>
    <property type="molecule type" value="Genomic_DNA"/>
</dbReference>
<feature type="compositionally biased region" description="Polar residues" evidence="7">
    <location>
        <begin position="31"/>
        <end position="42"/>
    </location>
</feature>
<comment type="similarity">
    <text evidence="5">Belongs to the WD repeat cdt2 family.</text>
</comment>
<feature type="compositionally biased region" description="Acidic residues" evidence="7">
    <location>
        <begin position="102"/>
        <end position="118"/>
    </location>
</feature>
<dbReference type="InterPro" id="IPR020472">
    <property type="entry name" value="WD40_PAC1"/>
</dbReference>
<dbReference type="OrthoDB" id="2096344at2759"/>
<dbReference type="PANTHER" id="PTHR22852">
    <property type="entry name" value="LETHAL 2 DENTICLELESS PROTEIN RETINOIC ACID-REGULATED NUCLEAR MATRIX-ASSOCIATED PROTEIN"/>
    <property type="match status" value="1"/>
</dbReference>
<dbReference type="Pfam" id="PF00400">
    <property type="entry name" value="WD40"/>
    <property type="match status" value="5"/>
</dbReference>
<dbReference type="GO" id="GO:0030674">
    <property type="term" value="F:protein-macromolecule adaptor activity"/>
    <property type="evidence" value="ECO:0007669"/>
    <property type="project" value="TreeGrafter"/>
</dbReference>
<dbReference type="InterPro" id="IPR015943">
    <property type="entry name" value="WD40/YVTN_repeat-like_dom_sf"/>
</dbReference>
<dbReference type="Proteomes" id="UP000053890">
    <property type="component" value="Unassembled WGS sequence"/>
</dbReference>
<feature type="repeat" description="WD" evidence="6">
    <location>
        <begin position="274"/>
        <end position="315"/>
    </location>
</feature>
<dbReference type="OMA" id="RIWDRRI"/>
<dbReference type="SMART" id="SM00320">
    <property type="entry name" value="WD40"/>
    <property type="match status" value="6"/>
</dbReference>
<dbReference type="PROSITE" id="PS50082">
    <property type="entry name" value="WD_REPEATS_2"/>
    <property type="match status" value="4"/>
</dbReference>
<dbReference type="InterPro" id="IPR001680">
    <property type="entry name" value="WD40_rpt"/>
</dbReference>
<gene>
    <name evidence="8" type="ORF">RHOBADRAFT_53739</name>
</gene>
<dbReference type="PROSITE" id="PS50294">
    <property type="entry name" value="WD_REPEATS_REGION"/>
    <property type="match status" value="2"/>
</dbReference>
<feature type="compositionally biased region" description="Pro residues" evidence="7">
    <location>
        <begin position="51"/>
        <end position="61"/>
    </location>
</feature>
<dbReference type="RefSeq" id="XP_018270849.1">
    <property type="nucleotide sequence ID" value="XM_018416985.1"/>
</dbReference>
<name>A0A194S2R7_RHOGW</name>